<dbReference type="InterPro" id="IPR029044">
    <property type="entry name" value="Nucleotide-diphossugar_trans"/>
</dbReference>
<evidence type="ECO:0000313" key="10">
    <source>
        <dbReference type="EMBL" id="MCF7567672.1"/>
    </source>
</evidence>
<dbReference type="GO" id="GO:0016757">
    <property type="term" value="F:glycosyltransferase activity"/>
    <property type="evidence" value="ECO:0007669"/>
    <property type="project" value="UniProtKB-KW"/>
</dbReference>
<dbReference type="GO" id="GO:0071555">
    <property type="term" value="P:cell wall organization"/>
    <property type="evidence" value="ECO:0007669"/>
    <property type="project" value="UniProtKB-KW"/>
</dbReference>
<feature type="transmembrane region" description="Helical" evidence="9">
    <location>
        <begin position="345"/>
        <end position="366"/>
    </location>
</feature>
<name>A0AAE3EMM1_9FLAO</name>
<evidence type="ECO:0000256" key="6">
    <source>
        <dbReference type="ARBA" id="ARBA00023034"/>
    </source>
</evidence>
<feature type="transmembrane region" description="Helical" evidence="9">
    <location>
        <begin position="378"/>
        <end position="397"/>
    </location>
</feature>
<feature type="transmembrane region" description="Helical" evidence="9">
    <location>
        <begin position="439"/>
        <end position="463"/>
    </location>
</feature>
<protein>
    <submittedName>
        <fullName evidence="10">Glycosyltransferase family 2 protein</fullName>
    </submittedName>
</protein>
<keyword evidence="6" id="KW-0333">Golgi apparatus</keyword>
<evidence type="ECO:0000256" key="9">
    <source>
        <dbReference type="SAM" id="Phobius"/>
    </source>
</evidence>
<evidence type="ECO:0000256" key="8">
    <source>
        <dbReference type="ARBA" id="ARBA00023316"/>
    </source>
</evidence>
<keyword evidence="7 9" id="KW-0472">Membrane</keyword>
<evidence type="ECO:0000256" key="5">
    <source>
        <dbReference type="ARBA" id="ARBA00022989"/>
    </source>
</evidence>
<proteinExistence type="predicted"/>
<feature type="transmembrane region" description="Helical" evidence="9">
    <location>
        <begin position="309"/>
        <end position="333"/>
    </location>
</feature>
<dbReference type="SUPFAM" id="SSF53448">
    <property type="entry name" value="Nucleotide-diphospho-sugar transferases"/>
    <property type="match status" value="1"/>
</dbReference>
<dbReference type="Gene3D" id="3.90.550.10">
    <property type="entry name" value="Spore Coat Polysaccharide Biosynthesis Protein SpsA, Chain A"/>
    <property type="match status" value="1"/>
</dbReference>
<evidence type="ECO:0000256" key="2">
    <source>
        <dbReference type="ARBA" id="ARBA00022676"/>
    </source>
</evidence>
<dbReference type="PANTHER" id="PTHR32044">
    <property type="entry name" value="GLUCOMANNAN 4-BETA-MANNOSYLTRANSFERASE 9"/>
    <property type="match status" value="1"/>
</dbReference>
<evidence type="ECO:0000256" key="3">
    <source>
        <dbReference type="ARBA" id="ARBA00022679"/>
    </source>
</evidence>
<gene>
    <name evidence="10" type="ORF">L3X37_04745</name>
</gene>
<keyword evidence="8" id="KW-0961">Cell wall biogenesis/degradation</keyword>
<dbReference type="AlphaFoldDB" id="A0AAE3EMM1"/>
<evidence type="ECO:0000256" key="1">
    <source>
        <dbReference type="ARBA" id="ARBA00004653"/>
    </source>
</evidence>
<dbReference type="Proteomes" id="UP001199795">
    <property type="component" value="Unassembled WGS sequence"/>
</dbReference>
<organism evidence="10 11">
    <name type="scientific">Wocania arenilitoris</name>
    <dbReference type="NCBI Taxonomy" id="2044858"/>
    <lineage>
        <taxon>Bacteria</taxon>
        <taxon>Pseudomonadati</taxon>
        <taxon>Bacteroidota</taxon>
        <taxon>Flavobacteriia</taxon>
        <taxon>Flavobacteriales</taxon>
        <taxon>Flavobacteriaceae</taxon>
        <taxon>Wocania</taxon>
    </lineage>
</organism>
<keyword evidence="4 9" id="KW-0812">Transmembrane</keyword>
<comment type="caution">
    <text evidence="10">The sequence shown here is derived from an EMBL/GenBank/DDBJ whole genome shotgun (WGS) entry which is preliminary data.</text>
</comment>
<keyword evidence="5 9" id="KW-1133">Transmembrane helix</keyword>
<evidence type="ECO:0000256" key="4">
    <source>
        <dbReference type="ARBA" id="ARBA00022692"/>
    </source>
</evidence>
<sequence>MYIETVIIVVYTIALLLIFMYALAQLNLLFNYLSAKKSTTDLKFNLSNPEEVPFVTIQLPVYNEMYVMERLLDNIAKIDYPKEKLEIQVLDDSTDETVETTRTHIKKLQSKGLDIKHITRKIRTGFKAGALKEGLEVAKGEFIAIFDSDFLPQKDWLKRTVPYFKNSDIGVVQTRWGHINRDFSILTKIQAFALDAHFTLEQVGRNSKGHFINFNGTAGIWRKTCIIDAGNWEGDTLTEDLDLSYRAQLKNWKFKYLEDVETPAELPIVISAARSQQFRWNKGGAENFRKMMWKVLKNKNISSKTKVHGLLHLLNSTMFLNILIVAILSIPMLYIKNEFEHLKPYFIVMSFFVASTVIFFICYWIMYRKIYGGGIKNFMNYIGMFFVFFSIAMGFSLHNSIAVLEGHLGKKSEFVRTPKFNIGNIKDAWKKNKYLKKRLSVNVIFEGLLMLYFAFGMYSAFIVGNQGGDFGLFPFHLMLFFGFGYVFVKSLTSKV</sequence>
<comment type="subcellular location">
    <subcellularLocation>
        <location evidence="1">Golgi apparatus membrane</location>
        <topology evidence="1">Multi-pass membrane protein</topology>
    </subcellularLocation>
</comment>
<feature type="transmembrane region" description="Helical" evidence="9">
    <location>
        <begin position="6"/>
        <end position="30"/>
    </location>
</feature>
<dbReference type="CDD" id="cd06437">
    <property type="entry name" value="CESA_CaSu_A2"/>
    <property type="match status" value="1"/>
</dbReference>
<reference evidence="10" key="1">
    <citation type="submission" date="2022-01" db="EMBL/GenBank/DDBJ databases">
        <title>Draft genome sequence of Sabulilitoribacter arenilitoris KCTC 52401.</title>
        <authorList>
            <person name="Oh J.-S."/>
        </authorList>
    </citation>
    <scope>NUCLEOTIDE SEQUENCE</scope>
    <source>
        <strain evidence="10">HMF6543</strain>
    </source>
</reference>
<evidence type="ECO:0000256" key="7">
    <source>
        <dbReference type="ARBA" id="ARBA00023136"/>
    </source>
</evidence>
<dbReference type="PANTHER" id="PTHR32044:SF80">
    <property type="entry name" value="XYLOGLUCAN GLYCOSYLTRANSFERASE 2-RELATED"/>
    <property type="match status" value="1"/>
</dbReference>
<dbReference type="FunFam" id="3.90.550.10:FF:000057">
    <property type="entry name" value="Glycosyltransferase-like protein, family 2"/>
    <property type="match status" value="1"/>
</dbReference>
<evidence type="ECO:0000313" key="11">
    <source>
        <dbReference type="Proteomes" id="UP001199795"/>
    </source>
</evidence>
<dbReference type="RefSeq" id="WP_237239020.1">
    <property type="nucleotide sequence ID" value="NZ_JAKKDU010000004.1"/>
</dbReference>
<keyword evidence="11" id="KW-1185">Reference proteome</keyword>
<accession>A0AAE3EMM1</accession>
<feature type="transmembrane region" description="Helical" evidence="9">
    <location>
        <begin position="470"/>
        <end position="488"/>
    </location>
</feature>
<dbReference type="Pfam" id="PF13641">
    <property type="entry name" value="Glyco_tranf_2_3"/>
    <property type="match status" value="1"/>
</dbReference>
<dbReference type="EMBL" id="JAKKDU010000004">
    <property type="protein sequence ID" value="MCF7567672.1"/>
    <property type="molecule type" value="Genomic_DNA"/>
</dbReference>
<keyword evidence="2" id="KW-0328">Glycosyltransferase</keyword>
<keyword evidence="3" id="KW-0808">Transferase</keyword>